<feature type="domain" description="Rnh202 triple barrel" evidence="8">
    <location>
        <begin position="13"/>
        <end position="86"/>
    </location>
</feature>
<evidence type="ECO:0000313" key="9">
    <source>
        <dbReference type="EMBL" id="KAK7206601.1"/>
    </source>
</evidence>
<proteinExistence type="predicted"/>
<dbReference type="PANTHER" id="PTHR13383:SF11">
    <property type="entry name" value="RIBONUCLEASE H2 SUBUNIT B"/>
    <property type="match status" value="1"/>
</dbReference>
<gene>
    <name evidence="9" type="ORF">BZA70DRAFT_274650</name>
</gene>
<feature type="compositionally biased region" description="Basic and acidic residues" evidence="6">
    <location>
        <begin position="262"/>
        <end position="273"/>
    </location>
</feature>
<dbReference type="RefSeq" id="XP_064769634.1">
    <property type="nucleotide sequence ID" value="XM_064912011.1"/>
</dbReference>
<feature type="region of interest" description="Disordered" evidence="6">
    <location>
        <begin position="246"/>
        <end position="284"/>
    </location>
</feature>
<dbReference type="InterPro" id="IPR041195">
    <property type="entry name" value="Rnh202_N"/>
</dbReference>
<comment type="caution">
    <text evidence="9">The sequence shown here is derived from an EMBL/GenBank/DDBJ whole genome shotgun (WGS) entry which is preliminary data.</text>
</comment>
<organism evidence="9 10">
    <name type="scientific">Myxozyma melibiosi</name>
    <dbReference type="NCBI Taxonomy" id="54550"/>
    <lineage>
        <taxon>Eukaryota</taxon>
        <taxon>Fungi</taxon>
        <taxon>Dikarya</taxon>
        <taxon>Ascomycota</taxon>
        <taxon>Saccharomycotina</taxon>
        <taxon>Lipomycetes</taxon>
        <taxon>Lipomycetales</taxon>
        <taxon>Lipomycetaceae</taxon>
        <taxon>Myxozyma</taxon>
    </lineage>
</organism>
<evidence type="ECO:0000256" key="2">
    <source>
        <dbReference type="ARBA" id="ARBA00019062"/>
    </source>
</evidence>
<dbReference type="GeneID" id="90037523"/>
<sequence length="309" mass="34002">MSRVLLIPEIESSAAQKSSIITLPHPATSQPTRFLFTQPQCHLSELTSVTSDDPCSTILSTSDDDDSEQTRGSIISSGEIIVATAVSPLFLLLPALAKHAQQYRTWEDLSDTLVSSAAGFTVLLPTLERYLAGITDTTEPAPGMVCYRLNKDKLFTKLDGLATEMGSRLPTAVARNEVGRVLQRARASDERAPEEMYARARKGVAVRVLCARFVCAELAREFEARVADDGELAGYISRLKKEREEEMERHQMLSSSVGGKRTRFEAEDDEVRKGKGTKAKKAAVGAGVRRLMKADRSGMSRLDTFFKKK</sequence>
<evidence type="ECO:0000256" key="1">
    <source>
        <dbReference type="ARBA" id="ARBA00004123"/>
    </source>
</evidence>
<name>A0ABR1F9T0_9ASCO</name>
<reference evidence="9 10" key="1">
    <citation type="submission" date="2024-03" db="EMBL/GenBank/DDBJ databases">
        <title>Genome-scale model development and genomic sequencing of the oleaginous clade Lipomyces.</title>
        <authorList>
            <consortium name="Lawrence Berkeley National Laboratory"/>
            <person name="Czajka J.J."/>
            <person name="Han Y."/>
            <person name="Kim J."/>
            <person name="Mondo S.J."/>
            <person name="Hofstad B.A."/>
            <person name="Robles A."/>
            <person name="Haridas S."/>
            <person name="Riley R."/>
            <person name="LaButti K."/>
            <person name="Pangilinan J."/>
            <person name="Andreopoulos W."/>
            <person name="Lipzen A."/>
            <person name="Yan J."/>
            <person name="Wang M."/>
            <person name="Ng V."/>
            <person name="Grigoriev I.V."/>
            <person name="Spatafora J.W."/>
            <person name="Magnuson J.K."/>
            <person name="Baker S.E."/>
            <person name="Pomraning K.R."/>
        </authorList>
    </citation>
    <scope>NUCLEOTIDE SEQUENCE [LARGE SCALE GENOMIC DNA]</scope>
    <source>
        <strain evidence="9 10">Phaff 52-87</strain>
    </source>
</reference>
<feature type="domain" description="Ribonuclease H2 subunit B wHTH" evidence="7">
    <location>
        <begin position="90"/>
        <end position="221"/>
    </location>
</feature>
<keyword evidence="3" id="KW-0539">Nucleus</keyword>
<evidence type="ECO:0000256" key="3">
    <source>
        <dbReference type="ARBA" id="ARBA00023242"/>
    </source>
</evidence>
<accession>A0ABR1F9T0</accession>
<feature type="region of interest" description="Disordered" evidence="6">
    <location>
        <begin position="48"/>
        <end position="70"/>
    </location>
</feature>
<evidence type="ECO:0000256" key="5">
    <source>
        <dbReference type="ARBA" id="ARBA00033464"/>
    </source>
</evidence>
<evidence type="ECO:0000259" key="8">
    <source>
        <dbReference type="Pfam" id="PF17745"/>
    </source>
</evidence>
<dbReference type="Gene3D" id="1.10.20.120">
    <property type="match status" value="1"/>
</dbReference>
<protein>
    <recommendedName>
        <fullName evidence="2">Ribonuclease H2 subunit B</fullName>
    </recommendedName>
    <alternativeName>
        <fullName evidence="5">Ribonuclease HI subunit B</fullName>
    </alternativeName>
</protein>
<dbReference type="InterPro" id="IPR040456">
    <property type="entry name" value="RNase_H2_suB"/>
</dbReference>
<keyword evidence="10" id="KW-1185">Reference proteome</keyword>
<dbReference type="PANTHER" id="PTHR13383">
    <property type="entry name" value="RIBONUCLEASE H2 SUBUNIT B"/>
    <property type="match status" value="1"/>
</dbReference>
<dbReference type="Proteomes" id="UP001498771">
    <property type="component" value="Unassembled WGS sequence"/>
</dbReference>
<dbReference type="EMBL" id="JBBJBU010000002">
    <property type="protein sequence ID" value="KAK7206601.1"/>
    <property type="molecule type" value="Genomic_DNA"/>
</dbReference>
<dbReference type="Pfam" id="PF09468">
    <property type="entry name" value="RNase_H2-Ydr279"/>
    <property type="match status" value="1"/>
</dbReference>
<evidence type="ECO:0000256" key="6">
    <source>
        <dbReference type="SAM" id="MobiDB-lite"/>
    </source>
</evidence>
<evidence type="ECO:0000259" key="7">
    <source>
        <dbReference type="Pfam" id="PF09468"/>
    </source>
</evidence>
<evidence type="ECO:0000313" key="10">
    <source>
        <dbReference type="Proteomes" id="UP001498771"/>
    </source>
</evidence>
<evidence type="ECO:0000256" key="4">
    <source>
        <dbReference type="ARBA" id="ARBA00024778"/>
    </source>
</evidence>
<dbReference type="Pfam" id="PF17745">
    <property type="entry name" value="Ydr279_N"/>
    <property type="match status" value="1"/>
</dbReference>
<dbReference type="InterPro" id="IPR019024">
    <property type="entry name" value="RNase_H2_suB_wHTH"/>
</dbReference>
<comment type="subcellular location">
    <subcellularLocation>
        <location evidence="1">Nucleus</location>
    </subcellularLocation>
</comment>
<dbReference type="Gene3D" id="2.20.25.530">
    <property type="match status" value="1"/>
</dbReference>
<comment type="function">
    <text evidence="4">Non catalytic subunit of RNase H2, an endonuclease that specifically degrades the RNA of RNA:DNA hybrids. Participates in DNA replication, possibly by mediating the removal of lagging-strand Okazaki fragment RNA primers during DNA replication. Mediates the excision of single ribonucleotides from DNA:RNA duplexes.</text>
</comment>